<accession>A0A8J5S3U5</accession>
<comment type="caution">
    <text evidence="2">The sequence shown here is derived from an EMBL/GenBank/DDBJ whole genome shotgun (WGS) entry which is preliminary data.</text>
</comment>
<dbReference type="Proteomes" id="UP000729402">
    <property type="component" value="Unassembled WGS sequence"/>
</dbReference>
<feature type="region of interest" description="Disordered" evidence="1">
    <location>
        <begin position="104"/>
        <end position="129"/>
    </location>
</feature>
<reference evidence="2" key="2">
    <citation type="submission" date="2021-02" db="EMBL/GenBank/DDBJ databases">
        <authorList>
            <person name="Kimball J.A."/>
            <person name="Haas M.W."/>
            <person name="Macchietto M."/>
            <person name="Kono T."/>
            <person name="Duquette J."/>
            <person name="Shao M."/>
        </authorList>
    </citation>
    <scope>NUCLEOTIDE SEQUENCE</scope>
    <source>
        <tissue evidence="2">Fresh leaf tissue</tissue>
    </source>
</reference>
<proteinExistence type="predicted"/>
<dbReference type="AlphaFoldDB" id="A0A8J5S3U5"/>
<name>A0A8J5S3U5_ZIZPA</name>
<organism evidence="2 3">
    <name type="scientific">Zizania palustris</name>
    <name type="common">Northern wild rice</name>
    <dbReference type="NCBI Taxonomy" id="103762"/>
    <lineage>
        <taxon>Eukaryota</taxon>
        <taxon>Viridiplantae</taxon>
        <taxon>Streptophyta</taxon>
        <taxon>Embryophyta</taxon>
        <taxon>Tracheophyta</taxon>
        <taxon>Spermatophyta</taxon>
        <taxon>Magnoliopsida</taxon>
        <taxon>Liliopsida</taxon>
        <taxon>Poales</taxon>
        <taxon>Poaceae</taxon>
        <taxon>BOP clade</taxon>
        <taxon>Oryzoideae</taxon>
        <taxon>Oryzeae</taxon>
        <taxon>Zizaniinae</taxon>
        <taxon>Zizania</taxon>
    </lineage>
</organism>
<feature type="region of interest" description="Disordered" evidence="1">
    <location>
        <begin position="1"/>
        <end position="29"/>
    </location>
</feature>
<reference evidence="2" key="1">
    <citation type="journal article" date="2021" name="bioRxiv">
        <title>Whole Genome Assembly and Annotation of Northern Wild Rice, Zizania palustris L., Supports a Whole Genome Duplication in the Zizania Genus.</title>
        <authorList>
            <person name="Haas M."/>
            <person name="Kono T."/>
            <person name="Macchietto M."/>
            <person name="Millas R."/>
            <person name="McGilp L."/>
            <person name="Shao M."/>
            <person name="Duquette J."/>
            <person name="Hirsch C.N."/>
            <person name="Kimball J."/>
        </authorList>
    </citation>
    <scope>NUCLEOTIDE SEQUENCE</scope>
    <source>
        <tissue evidence="2">Fresh leaf tissue</tissue>
    </source>
</reference>
<evidence type="ECO:0000256" key="1">
    <source>
        <dbReference type="SAM" id="MobiDB-lite"/>
    </source>
</evidence>
<protein>
    <submittedName>
        <fullName evidence="2">Uncharacterized protein</fullName>
    </submittedName>
</protein>
<gene>
    <name evidence="2" type="ORF">GUJ93_ZPchr0002g23554</name>
</gene>
<feature type="compositionally biased region" description="Basic and acidic residues" evidence="1">
    <location>
        <begin position="119"/>
        <end position="128"/>
    </location>
</feature>
<dbReference type="EMBL" id="JAAALK010000287">
    <property type="protein sequence ID" value="KAG8060149.1"/>
    <property type="molecule type" value="Genomic_DNA"/>
</dbReference>
<sequence length="198" mass="22507">MASFSSLAKHHSPLRQNPKVKTDQILWEGKGKRKNTRGRLLILLLHQKAKTRVHFITLFVMRSAQLRSQEATIDPMPNMQPCSDLVLDALQLPAPLHGDTVAPISSPSTDDIVPSPHYVQHDPEQDRRPHTRLCNSISKIKDFGQDIIRYDPKKRGFLAQVTQSDPAESVPISYAKALRSHWKQAMQDEYEALIRNSM</sequence>
<evidence type="ECO:0000313" key="3">
    <source>
        <dbReference type="Proteomes" id="UP000729402"/>
    </source>
</evidence>
<evidence type="ECO:0000313" key="2">
    <source>
        <dbReference type="EMBL" id="KAG8060149.1"/>
    </source>
</evidence>
<keyword evidence="3" id="KW-1185">Reference proteome</keyword>